<name>A0A7C4JKY3_STAMA</name>
<reference evidence="1" key="1">
    <citation type="journal article" date="2020" name="mSystems">
        <title>Genome- and Community-Level Interaction Insights into Carbon Utilization and Element Cycling Functions of Hydrothermarchaeota in Hydrothermal Sediment.</title>
        <authorList>
            <person name="Zhou Z."/>
            <person name="Liu Y."/>
            <person name="Xu W."/>
            <person name="Pan J."/>
            <person name="Luo Z.H."/>
            <person name="Li M."/>
        </authorList>
    </citation>
    <scope>NUCLEOTIDE SEQUENCE [LARGE SCALE GENOMIC DNA]</scope>
    <source>
        <strain evidence="1">SpSt-648</strain>
    </source>
</reference>
<protein>
    <recommendedName>
        <fullName evidence="2">Glycosyltransferase</fullName>
    </recommendedName>
</protein>
<proteinExistence type="predicted"/>
<dbReference type="SUPFAM" id="SSF53756">
    <property type="entry name" value="UDP-Glycosyltransferase/glycogen phosphorylase"/>
    <property type="match status" value="1"/>
</dbReference>
<sequence>MKIAIVSEDGLPDSRVERIVKSLSKIYDEIYFIGLFKGFTLWDNPSKLVVKNINWGRFENLVIEPYYYWLKRKISRELAGIKPDILIAVNLVAGKILDELKYSFVLDYHEIWSLLLKYVSPRGVVRKLTYLRRRTLYPRLEELLLTKHPYITVSSRAREYFIDKYGNSNSIVVENYPSIDEVKHVSNIEAKGNNVVKSFCYVGKDLVFFDGHLSRDLRKTLNVLDDLWNRGFRFRVELIGSRDKIREYIEPRGWMKLIDIYGTICNVDFGIMSYNPIHIQKYFSMNRFYTYVHSGVIPIVTNTFEQYVSKLKNYLITVESSNYEKSLMDKYVEAIAMDSEEIWRRKTKLIEYARVNYVWENQENELLNFIKKYG</sequence>
<evidence type="ECO:0008006" key="2">
    <source>
        <dbReference type="Google" id="ProtNLM"/>
    </source>
</evidence>
<comment type="caution">
    <text evidence="1">The sequence shown here is derived from an EMBL/GenBank/DDBJ whole genome shotgun (WGS) entry which is preliminary data.</text>
</comment>
<evidence type="ECO:0000313" key="1">
    <source>
        <dbReference type="EMBL" id="HGQ73576.1"/>
    </source>
</evidence>
<accession>A0A7C4JKY3</accession>
<dbReference type="AlphaFoldDB" id="A0A7C4JKY3"/>
<gene>
    <name evidence="1" type="ORF">ENU20_00655</name>
</gene>
<organism evidence="1">
    <name type="scientific">Staphylothermus marinus</name>
    <dbReference type="NCBI Taxonomy" id="2280"/>
    <lineage>
        <taxon>Archaea</taxon>
        <taxon>Thermoproteota</taxon>
        <taxon>Thermoprotei</taxon>
        <taxon>Desulfurococcales</taxon>
        <taxon>Desulfurococcaceae</taxon>
        <taxon>Staphylothermus</taxon>
    </lineage>
</organism>
<dbReference type="EMBL" id="DTBP01000009">
    <property type="protein sequence ID" value="HGQ73576.1"/>
    <property type="molecule type" value="Genomic_DNA"/>
</dbReference>